<name>A0A563EUG4_9PSEU</name>
<comment type="caution">
    <text evidence="8">The sequence shown here is derived from an EMBL/GenBank/DDBJ whole genome shotgun (WGS) entry which is preliminary data.</text>
</comment>
<evidence type="ECO:0000256" key="2">
    <source>
        <dbReference type="ARBA" id="ARBA00022692"/>
    </source>
</evidence>
<dbReference type="GO" id="GO:0140359">
    <property type="term" value="F:ABC-type transporter activity"/>
    <property type="evidence" value="ECO:0007669"/>
    <property type="project" value="InterPro"/>
</dbReference>
<dbReference type="AlphaFoldDB" id="A0A563EUG4"/>
<feature type="domain" description="ABC-2 type transporter transmembrane" evidence="7">
    <location>
        <begin position="9"/>
        <end position="202"/>
    </location>
</feature>
<accession>A0A563EUG4</accession>
<feature type="transmembrane region" description="Helical" evidence="6">
    <location>
        <begin position="132"/>
        <end position="157"/>
    </location>
</feature>
<dbReference type="EMBL" id="VOBR01000011">
    <property type="protein sequence ID" value="TWP50774.1"/>
    <property type="molecule type" value="Genomic_DNA"/>
</dbReference>
<evidence type="ECO:0000256" key="1">
    <source>
        <dbReference type="ARBA" id="ARBA00004141"/>
    </source>
</evidence>
<dbReference type="GO" id="GO:0046677">
    <property type="term" value="P:response to antibiotic"/>
    <property type="evidence" value="ECO:0007669"/>
    <property type="project" value="UniProtKB-KW"/>
</dbReference>
<evidence type="ECO:0000256" key="6">
    <source>
        <dbReference type="SAM" id="Phobius"/>
    </source>
</evidence>
<dbReference type="InterPro" id="IPR013525">
    <property type="entry name" value="ABC2_TM"/>
</dbReference>
<feature type="transmembrane region" description="Helical" evidence="6">
    <location>
        <begin position="164"/>
        <end position="183"/>
    </location>
</feature>
<dbReference type="PANTHER" id="PTHR43229:SF2">
    <property type="entry name" value="NODULATION PROTEIN J"/>
    <property type="match status" value="1"/>
</dbReference>
<organism evidence="8 9">
    <name type="scientific">Lentzea tibetensis</name>
    <dbReference type="NCBI Taxonomy" id="2591470"/>
    <lineage>
        <taxon>Bacteria</taxon>
        <taxon>Bacillati</taxon>
        <taxon>Actinomycetota</taxon>
        <taxon>Actinomycetes</taxon>
        <taxon>Pseudonocardiales</taxon>
        <taxon>Pseudonocardiaceae</taxon>
        <taxon>Lentzea</taxon>
    </lineage>
</organism>
<dbReference type="RefSeq" id="WP_146353494.1">
    <property type="nucleotide sequence ID" value="NZ_VOBR01000011.1"/>
</dbReference>
<dbReference type="PANTHER" id="PTHR43229">
    <property type="entry name" value="NODULATION PROTEIN J"/>
    <property type="match status" value="1"/>
</dbReference>
<dbReference type="PIRSF" id="PIRSF006648">
    <property type="entry name" value="DrrB"/>
    <property type="match status" value="1"/>
</dbReference>
<keyword evidence="5" id="KW-0046">Antibiotic resistance</keyword>
<comment type="subcellular location">
    <subcellularLocation>
        <location evidence="1">Membrane</location>
        <topology evidence="1">Multi-pass membrane protein</topology>
    </subcellularLocation>
</comment>
<evidence type="ECO:0000313" key="8">
    <source>
        <dbReference type="EMBL" id="TWP50774.1"/>
    </source>
</evidence>
<keyword evidence="2 6" id="KW-0812">Transmembrane</keyword>
<protein>
    <submittedName>
        <fullName evidence="8">ABC transporter permease</fullName>
    </submittedName>
</protein>
<evidence type="ECO:0000256" key="4">
    <source>
        <dbReference type="ARBA" id="ARBA00023136"/>
    </source>
</evidence>
<dbReference type="InterPro" id="IPR051784">
    <property type="entry name" value="Nod_factor_ABC_transporter"/>
</dbReference>
<dbReference type="GO" id="GO:0043190">
    <property type="term" value="C:ATP-binding cassette (ABC) transporter complex"/>
    <property type="evidence" value="ECO:0007669"/>
    <property type="project" value="InterPro"/>
</dbReference>
<evidence type="ECO:0000256" key="5">
    <source>
        <dbReference type="ARBA" id="ARBA00023251"/>
    </source>
</evidence>
<evidence type="ECO:0000259" key="7">
    <source>
        <dbReference type="Pfam" id="PF01061"/>
    </source>
</evidence>
<dbReference type="OrthoDB" id="63188at2"/>
<evidence type="ECO:0000313" key="9">
    <source>
        <dbReference type="Proteomes" id="UP000316639"/>
    </source>
</evidence>
<keyword evidence="3 6" id="KW-1133">Transmembrane helix</keyword>
<evidence type="ECO:0000256" key="3">
    <source>
        <dbReference type="ARBA" id="ARBA00022989"/>
    </source>
</evidence>
<dbReference type="Proteomes" id="UP000316639">
    <property type="component" value="Unassembled WGS sequence"/>
</dbReference>
<feature type="transmembrane region" description="Helical" evidence="6">
    <location>
        <begin position="98"/>
        <end position="120"/>
    </location>
</feature>
<proteinExistence type="predicted"/>
<dbReference type="Pfam" id="PF01061">
    <property type="entry name" value="ABC2_membrane"/>
    <property type="match status" value="1"/>
</dbReference>
<feature type="transmembrane region" description="Helical" evidence="6">
    <location>
        <begin position="20"/>
        <end position="39"/>
    </location>
</feature>
<sequence length="245" mass="25923">MNTRFLALELRRAVRNGRYLIFTVVLPTVMFLLFINLYGGAGQRFQNGLSVTTSLMMNMALFGVIAGPLAIGARIAVERGSGWQRQLRLTPLSGAGYLFTKGALGMLVALPGIVLVSIVGAVKGVELGAGQWLGVLGTLWLGAVPFVLFGIVVGLLASADGMQAITGLASMLFGLLGGIWIPADVAPEWLQSVMKVLPTYWIKQLTEAPLVSGVDVKTALLVIGAWVVGLSVVAARRFRADSARA</sequence>
<keyword evidence="4 6" id="KW-0472">Membrane</keyword>
<feature type="transmembrane region" description="Helical" evidence="6">
    <location>
        <begin position="218"/>
        <end position="235"/>
    </location>
</feature>
<feature type="transmembrane region" description="Helical" evidence="6">
    <location>
        <begin position="59"/>
        <end position="77"/>
    </location>
</feature>
<keyword evidence="9" id="KW-1185">Reference proteome</keyword>
<dbReference type="InterPro" id="IPR000412">
    <property type="entry name" value="ABC_2_transport"/>
</dbReference>
<reference evidence="8 9" key="1">
    <citation type="submission" date="2019-07" db="EMBL/GenBank/DDBJ databases">
        <title>Lentzea xizangensis sp. nov., isolated from Qinghai-Tibetan Plateau Soils.</title>
        <authorList>
            <person name="Huang J."/>
        </authorList>
    </citation>
    <scope>NUCLEOTIDE SEQUENCE [LARGE SCALE GENOMIC DNA]</scope>
    <source>
        <strain evidence="8 9">FXJ1.1311</strain>
    </source>
</reference>
<gene>
    <name evidence="8" type="ORF">FKR81_19420</name>
</gene>